<proteinExistence type="predicted"/>
<protein>
    <submittedName>
        <fullName evidence="2">Uncharacterized protein</fullName>
    </submittedName>
</protein>
<feature type="compositionally biased region" description="Low complexity" evidence="1">
    <location>
        <begin position="285"/>
        <end position="296"/>
    </location>
</feature>
<feature type="compositionally biased region" description="Polar residues" evidence="1">
    <location>
        <begin position="395"/>
        <end position="408"/>
    </location>
</feature>
<gene>
    <name evidence="2" type="ORF">XDN619_LOCUS7910</name>
</gene>
<accession>A0A816PEK7</accession>
<reference evidence="2" key="1">
    <citation type="submission" date="2021-02" db="EMBL/GenBank/DDBJ databases">
        <authorList>
            <person name="Nowell W R."/>
        </authorList>
    </citation>
    <scope>NUCLEOTIDE SEQUENCE</scope>
</reference>
<feature type="region of interest" description="Disordered" evidence="1">
    <location>
        <begin position="994"/>
        <end position="1015"/>
    </location>
</feature>
<comment type="caution">
    <text evidence="2">The sequence shown here is derived from an EMBL/GenBank/DDBJ whole genome shotgun (WGS) entry which is preliminary data.</text>
</comment>
<dbReference type="EMBL" id="CAJNRG010002461">
    <property type="protein sequence ID" value="CAF2047609.1"/>
    <property type="molecule type" value="Genomic_DNA"/>
</dbReference>
<feature type="region of interest" description="Disordered" evidence="1">
    <location>
        <begin position="112"/>
        <end position="131"/>
    </location>
</feature>
<feature type="region of interest" description="Disordered" evidence="1">
    <location>
        <begin position="273"/>
        <end position="296"/>
    </location>
</feature>
<evidence type="ECO:0000313" key="2">
    <source>
        <dbReference type="EMBL" id="CAF2047609.1"/>
    </source>
</evidence>
<feature type="non-terminal residue" evidence="2">
    <location>
        <position position="1"/>
    </location>
</feature>
<feature type="region of interest" description="Disordered" evidence="1">
    <location>
        <begin position="395"/>
        <end position="423"/>
    </location>
</feature>
<sequence>IGTTTQGSNSVDSSTSIGYTSETSSVATISSTVSGTIVSRTTTFPGDDIRGTSGSSVMDGTTVDGAENVVTSSEIRTSPGSVLHSFMESTSMVTAINISNASMNFTTHAASSSRESTVGRRIPVTSSSSSEYSMSFGETATRFSSEYVNGMNEQLTVVNSQDQTSISTISPRAETNTNQITVDNSFLTDAPNNGAVFVTSITPTTRSEMQSSLLTYSDSVSNIRTITPTSTNAMNIITSVEQVSEDRSSSTFNMKYTIAELTEIAINFGDESAVPDSDTTHSKMTDTTTNQDSSTNAPVTITSTIASVEYSSSEQITSFTSMLIVVTVSNIYSENSKILGETMVSSRTTISDSAAYVQNESSSSTSAITSSSMDTTDHTTFLSDTDSLTTESFKSTDTTLSTSQNQLQSTAEEYKSEETTSSTISSILSTDAVTMSSAIEVTTRSNTIPSSVSEQSITDRTTLDSSTYLYSSTQKVIDETSTSTMSIMNTDQSSILASTISPSNVTATVEMMSSIDVELSSSQISVLSSQSDSFSAASDGTTSDLLKTTESISNSIQSTAETSTNSTLITNPTTINEFTQSSTIPTTSDLTTQYSSSTIETTTYAQSPTMSVLFKEGDTTMISVTSINIISQSTDNLTPLVSQSGVYTDTTTSTIADPTLSSVFSTFIDGVSTATHPIVESSHSNAATETTSLLNLDQSTLSSEYTTSLESTQTSQGKVDVYTDTSGELTISISSYSRNAIGDLTTSENLSTVTKDQLSTLETLSSANNDETTLSSYLNQQTNLDSTTENINTTISTDSSGEISTSELLTTNIISQTESNLSAVETSTLHDIIISSSNSLVETTSSIDSTLSSLDLTNTVSFGVTEVNNSLSTSNQQLSSEQQQNIETLSTTQNLDLKTSNPGQTVSLIFTQMPTIDQTLTSSFTSEKVNEQYISSILPHTASDATGQMSTVQLTSLSNEPVFTTVNVDTTLDSQGTNLSSVATNAISSNDYISSSDSSTFSDNTITTTNTQRTNESTEFTTTLSSPSSYTTIENVITTESSSFIPSTIVNDESTTKNINESFSSIQSTLNLFNQTVDSSTIETSTEYLNATLVSP</sequence>
<organism evidence="2 3">
    <name type="scientific">Rotaria magnacalcarata</name>
    <dbReference type="NCBI Taxonomy" id="392030"/>
    <lineage>
        <taxon>Eukaryota</taxon>
        <taxon>Metazoa</taxon>
        <taxon>Spiralia</taxon>
        <taxon>Gnathifera</taxon>
        <taxon>Rotifera</taxon>
        <taxon>Eurotatoria</taxon>
        <taxon>Bdelloidea</taxon>
        <taxon>Philodinida</taxon>
        <taxon>Philodinidae</taxon>
        <taxon>Rotaria</taxon>
    </lineage>
</organism>
<dbReference type="AlphaFoldDB" id="A0A816PEK7"/>
<name>A0A816PEK7_9BILA</name>
<dbReference type="Proteomes" id="UP000663887">
    <property type="component" value="Unassembled WGS sequence"/>
</dbReference>
<evidence type="ECO:0000313" key="3">
    <source>
        <dbReference type="Proteomes" id="UP000663887"/>
    </source>
</evidence>
<evidence type="ECO:0000256" key="1">
    <source>
        <dbReference type="SAM" id="MobiDB-lite"/>
    </source>
</evidence>